<dbReference type="PANTHER" id="PTHR18901">
    <property type="entry name" value="2-DEOXYGLUCOSE-6-PHOSPHATE PHOSPHATASE 2"/>
    <property type="match status" value="1"/>
</dbReference>
<dbReference type="CDD" id="cd07505">
    <property type="entry name" value="HAD_BPGM-like"/>
    <property type="match status" value="1"/>
</dbReference>
<name>A0AAW9IKM4_CLOPF</name>
<dbReference type="RefSeq" id="WP_322459636.1">
    <property type="nucleotide sequence ID" value="NZ_WNVC01001599.1"/>
</dbReference>
<dbReference type="PANTHER" id="PTHR18901:SF38">
    <property type="entry name" value="PSEUDOURIDINE-5'-PHOSPHATASE"/>
    <property type="match status" value="1"/>
</dbReference>
<dbReference type="EMBL" id="WNVC01001599">
    <property type="protein sequence ID" value="MDZ5001604.1"/>
    <property type="molecule type" value="Genomic_DNA"/>
</dbReference>
<dbReference type="SUPFAM" id="SSF56784">
    <property type="entry name" value="HAD-like"/>
    <property type="match status" value="1"/>
</dbReference>
<dbReference type="Gene3D" id="3.40.50.1000">
    <property type="entry name" value="HAD superfamily/HAD-like"/>
    <property type="match status" value="1"/>
</dbReference>
<proteinExistence type="predicted"/>
<dbReference type="Proteomes" id="UP001291306">
    <property type="component" value="Unassembled WGS sequence"/>
</dbReference>
<feature type="non-terminal residue" evidence="1">
    <location>
        <position position="125"/>
    </location>
</feature>
<dbReference type="InterPro" id="IPR036412">
    <property type="entry name" value="HAD-like_sf"/>
</dbReference>
<feature type="non-terminal residue" evidence="1">
    <location>
        <position position="1"/>
    </location>
</feature>
<dbReference type="GO" id="GO:0016791">
    <property type="term" value="F:phosphatase activity"/>
    <property type="evidence" value="ECO:0007669"/>
    <property type="project" value="TreeGrafter"/>
</dbReference>
<comment type="caution">
    <text evidence="1">The sequence shown here is derived from an EMBL/GenBank/DDBJ whole genome shotgun (WGS) entry which is preliminary data.</text>
</comment>
<gene>
    <name evidence="1" type="ORF">GNF79_21635</name>
</gene>
<organism evidence="1 2">
    <name type="scientific">Clostridium perfringens</name>
    <dbReference type="NCBI Taxonomy" id="1502"/>
    <lineage>
        <taxon>Bacteria</taxon>
        <taxon>Bacillati</taxon>
        <taxon>Bacillota</taxon>
        <taxon>Clostridia</taxon>
        <taxon>Eubacteriales</taxon>
        <taxon>Clostridiaceae</taxon>
        <taxon>Clostridium</taxon>
    </lineage>
</organism>
<dbReference type="AlphaFoldDB" id="A0AAW9IKM4"/>
<evidence type="ECO:0000313" key="2">
    <source>
        <dbReference type="Proteomes" id="UP001291306"/>
    </source>
</evidence>
<dbReference type="InterPro" id="IPR006439">
    <property type="entry name" value="HAD-SF_hydro_IA"/>
</dbReference>
<evidence type="ECO:0000313" key="1">
    <source>
        <dbReference type="EMBL" id="MDZ5001604.1"/>
    </source>
</evidence>
<reference evidence="1" key="1">
    <citation type="submission" date="2019-11" db="EMBL/GenBank/DDBJ databases">
        <title>Characterization of Clostridium perfringens isolates from swine manure treated agricultural soils.</title>
        <authorList>
            <person name="Wushke S.T."/>
        </authorList>
    </citation>
    <scope>NUCLEOTIDE SEQUENCE</scope>
    <source>
        <strain evidence="1">X26</strain>
    </source>
</reference>
<accession>A0AAW9IKM4</accession>
<sequence length="125" mass="14157">DSSIEDIISTWHEMAFYHYSNTIKLKDGVVEYLTLLKQKGVKIALATSNSIPLLEVTLKRNNIYHFFDSITTTEEVKKSKDNPDIYLLSAKKLNVDPNKCLVFEDIVQAVKGAKLAGMKVFAIYD</sequence>
<dbReference type="Pfam" id="PF13419">
    <property type="entry name" value="HAD_2"/>
    <property type="match status" value="1"/>
</dbReference>
<dbReference type="InterPro" id="IPR041492">
    <property type="entry name" value="HAD_2"/>
</dbReference>
<keyword evidence="1" id="KW-0378">Hydrolase</keyword>
<dbReference type="InterPro" id="IPR023214">
    <property type="entry name" value="HAD_sf"/>
</dbReference>
<dbReference type="NCBIfam" id="TIGR01509">
    <property type="entry name" value="HAD-SF-IA-v3"/>
    <property type="match status" value="1"/>
</dbReference>
<dbReference type="PRINTS" id="PR00413">
    <property type="entry name" value="HADHALOGNASE"/>
</dbReference>
<protein>
    <submittedName>
        <fullName evidence="1">HAD-IA family hydrolase</fullName>
    </submittedName>
</protein>